<protein>
    <submittedName>
        <fullName evidence="2">Uncharacterized protein</fullName>
    </submittedName>
</protein>
<evidence type="ECO:0000313" key="3">
    <source>
        <dbReference type="Proteomes" id="UP000616346"/>
    </source>
</evidence>
<keyword evidence="3" id="KW-1185">Reference proteome</keyword>
<organism evidence="2 3">
    <name type="scientific">Phocaeicola faecium</name>
    <dbReference type="NCBI Taxonomy" id="2762213"/>
    <lineage>
        <taxon>Bacteria</taxon>
        <taxon>Pseudomonadati</taxon>
        <taxon>Bacteroidota</taxon>
        <taxon>Bacteroidia</taxon>
        <taxon>Bacteroidales</taxon>
        <taxon>Bacteroidaceae</taxon>
        <taxon>Phocaeicola</taxon>
    </lineage>
</organism>
<proteinExistence type="predicted"/>
<reference evidence="2 3" key="1">
    <citation type="submission" date="2020-08" db="EMBL/GenBank/DDBJ databases">
        <title>A Genomic Blueprint of the Chicken Gut Microbiome.</title>
        <authorList>
            <person name="Gilroy R."/>
            <person name="Ravi A."/>
            <person name="Getino M."/>
            <person name="Pursley I."/>
            <person name="Horton D.L."/>
            <person name="Alikhan N.-F."/>
            <person name="Baker D."/>
            <person name="Gharbi K."/>
            <person name="Hall N."/>
            <person name="Watson M."/>
            <person name="Adriaenssens E.M."/>
            <person name="Foster-Nyarko E."/>
            <person name="Jarju S."/>
            <person name="Secka A."/>
            <person name="Antonio M."/>
            <person name="Oren A."/>
            <person name="Chaudhuri R."/>
            <person name="La Ragione R.M."/>
            <person name="Hildebrand F."/>
            <person name="Pallen M.J."/>
        </authorList>
    </citation>
    <scope>NUCLEOTIDE SEQUENCE [LARGE SCALE GENOMIC DNA]</scope>
    <source>
        <strain evidence="2 3">Sa1YUN3</strain>
    </source>
</reference>
<dbReference type="EMBL" id="JACSPQ010000019">
    <property type="protein sequence ID" value="MBD8003143.1"/>
    <property type="molecule type" value="Genomic_DNA"/>
</dbReference>
<feature type="region of interest" description="Disordered" evidence="1">
    <location>
        <begin position="1"/>
        <end position="26"/>
    </location>
</feature>
<evidence type="ECO:0000313" key="2">
    <source>
        <dbReference type="EMBL" id="MBD8003143.1"/>
    </source>
</evidence>
<gene>
    <name evidence="2" type="ORF">H9626_13125</name>
</gene>
<feature type="compositionally biased region" description="Basic and acidic residues" evidence="1">
    <location>
        <begin position="8"/>
        <end position="19"/>
    </location>
</feature>
<dbReference type="Proteomes" id="UP000616346">
    <property type="component" value="Unassembled WGS sequence"/>
</dbReference>
<sequence length="107" mass="12045">MDGISSIERTEFVHDEPSESHCLAASQPESHGNHYFKAVHVIANPVVLPDMSRRFLFRQFIVFVNGSNSLTNIATEHIERIGHLLLRHPNGSGRHRDRPVFSDVCSA</sequence>
<evidence type="ECO:0000256" key="1">
    <source>
        <dbReference type="SAM" id="MobiDB-lite"/>
    </source>
</evidence>
<accession>A0ABR8VED4</accession>
<name>A0ABR8VED4_9BACT</name>
<comment type="caution">
    <text evidence="2">The sequence shown here is derived from an EMBL/GenBank/DDBJ whole genome shotgun (WGS) entry which is preliminary data.</text>
</comment>